<name>A0A139R768_STRMT</name>
<dbReference type="Proteomes" id="UP000070779">
    <property type="component" value="Unassembled WGS sequence"/>
</dbReference>
<proteinExistence type="predicted"/>
<evidence type="ECO:0000313" key="2">
    <source>
        <dbReference type="Proteomes" id="UP000070779"/>
    </source>
</evidence>
<organism evidence="1 2">
    <name type="scientific">Streptococcus mitis</name>
    <dbReference type="NCBI Taxonomy" id="28037"/>
    <lineage>
        <taxon>Bacteria</taxon>
        <taxon>Bacillati</taxon>
        <taxon>Bacillota</taxon>
        <taxon>Bacilli</taxon>
        <taxon>Lactobacillales</taxon>
        <taxon>Streptococcaceae</taxon>
        <taxon>Streptococcus</taxon>
        <taxon>Streptococcus mitis group</taxon>
    </lineage>
</organism>
<reference evidence="1 2" key="1">
    <citation type="submission" date="2016-01" db="EMBL/GenBank/DDBJ databases">
        <title>Highly variable Streptococcus oralis are common among viridans streptococci isolated from primates.</title>
        <authorList>
            <person name="Denapaite D."/>
            <person name="Rieger M."/>
            <person name="Koendgen S."/>
            <person name="Brueckner R."/>
            <person name="Ochigava I."/>
            <person name="Kappeler P."/>
            <person name="Maetz-Rensing K."/>
            <person name="Leendertz F."/>
            <person name="Hakenbeck R."/>
        </authorList>
    </citation>
    <scope>NUCLEOTIDE SEQUENCE [LARGE SCALE GENOMIC DNA]</scope>
    <source>
        <strain evidence="1 2">DD22</strain>
    </source>
</reference>
<sequence length="85" mass="9355">MDGNLIDAKGNVLMNSDTGKPYKAIDPASGNGFIKSDSDEFLVPEYRHSNRSRLKEGSKLYLNVGGEEVLVGRVNKYGIMEYVEG</sequence>
<dbReference type="PATRIC" id="fig|28037.238.peg.2328"/>
<comment type="caution">
    <text evidence="1">The sequence shown here is derived from an EMBL/GenBank/DDBJ whole genome shotgun (WGS) entry which is preliminary data.</text>
</comment>
<dbReference type="AlphaFoldDB" id="A0A139R768"/>
<protein>
    <submittedName>
        <fullName evidence="1">Uncharacterized protein</fullName>
    </submittedName>
</protein>
<evidence type="ECO:0000313" key="1">
    <source>
        <dbReference type="EMBL" id="KXU10573.1"/>
    </source>
</evidence>
<accession>A0A139R768</accession>
<gene>
    <name evidence="1" type="ORF">SMIDD22_01969</name>
</gene>
<dbReference type="EMBL" id="LQZD01000457">
    <property type="protein sequence ID" value="KXU10573.1"/>
    <property type="molecule type" value="Genomic_DNA"/>
</dbReference>